<evidence type="ECO:0000256" key="1">
    <source>
        <dbReference type="SAM" id="SignalP"/>
    </source>
</evidence>
<feature type="signal peptide" evidence="1">
    <location>
        <begin position="1"/>
        <end position="21"/>
    </location>
</feature>
<evidence type="ECO:0008006" key="3">
    <source>
        <dbReference type="Google" id="ProtNLM"/>
    </source>
</evidence>
<keyword evidence="1" id="KW-0732">Signal</keyword>
<sequence length="422" mass="45537">MAAAPFIGAAGSILSASPAQAATIDAGQFALTARTANSYGEFADLTAGLATKLPTVDATTVIADVNRNATHLTSAPSTSEAFQTGFAWDSDDQEVDYWIPQGVTTSADAYGDGTYPDAGTDRVVLASWYFEDNPDGDTNADGTPKPKYELDKGLRLTFVNYNNESAPKYRHVLLVEPVKTATGEFSFNPIRKHAGGIMWYGNLLYVVDTYKGLRVFDLNTLFKVPLTEKDVCGLHTDGQYYGYGYQYVLPQSHAYDNAGKYLRFTAIGLDRASTPDSLVVSEYSPSGTVSYTDPNVVFNGTGIATTTPKVVRWDLDYTDRKLASLTATEAVTVSQQKIQGVVSRKTKHYLSASDGTTTKGTLRTFTSGGSTASAVCDLVIGCEDLSYHSSGASKWSFSESVIWNVGEYVNKRYVYAVHADGS</sequence>
<feature type="chain" id="PRO_5043547580" description="Secreted protein" evidence="1">
    <location>
        <begin position="22"/>
        <end position="422"/>
    </location>
</feature>
<gene>
    <name evidence="2" type="ORF">OG699_03835</name>
</gene>
<name>A0AAU3HQF7_9ACTN</name>
<protein>
    <recommendedName>
        <fullName evidence="3">Secreted protein</fullName>
    </recommendedName>
</protein>
<organism evidence="2">
    <name type="scientific">Streptomyces sp. NBC_01393</name>
    <dbReference type="NCBI Taxonomy" id="2903851"/>
    <lineage>
        <taxon>Bacteria</taxon>
        <taxon>Bacillati</taxon>
        <taxon>Actinomycetota</taxon>
        <taxon>Actinomycetes</taxon>
        <taxon>Kitasatosporales</taxon>
        <taxon>Streptomycetaceae</taxon>
        <taxon>Streptomyces</taxon>
    </lineage>
</organism>
<proteinExistence type="predicted"/>
<dbReference type="AlphaFoldDB" id="A0AAU3HQF7"/>
<reference evidence="2" key="1">
    <citation type="submission" date="2022-10" db="EMBL/GenBank/DDBJ databases">
        <title>The complete genomes of actinobacterial strains from the NBC collection.</title>
        <authorList>
            <person name="Joergensen T.S."/>
            <person name="Alvarez Arevalo M."/>
            <person name="Sterndorff E.B."/>
            <person name="Faurdal D."/>
            <person name="Vuksanovic O."/>
            <person name="Mourched A.-S."/>
            <person name="Charusanti P."/>
            <person name="Shaw S."/>
            <person name="Blin K."/>
            <person name="Weber T."/>
        </authorList>
    </citation>
    <scope>NUCLEOTIDE SEQUENCE</scope>
    <source>
        <strain evidence="2">NBC_01393</strain>
    </source>
</reference>
<accession>A0AAU3HQF7</accession>
<dbReference type="EMBL" id="CP109546">
    <property type="protein sequence ID" value="WTZ07200.1"/>
    <property type="molecule type" value="Genomic_DNA"/>
</dbReference>
<evidence type="ECO:0000313" key="2">
    <source>
        <dbReference type="EMBL" id="WTZ07200.1"/>
    </source>
</evidence>